<name>D3VBX2_XENNA</name>
<dbReference type="Pfam" id="PF10947">
    <property type="entry name" value="DUF2628"/>
    <property type="match status" value="1"/>
</dbReference>
<dbReference type="RefSeq" id="WP_013185377.1">
    <property type="nucleotide sequence ID" value="NC_014228.1"/>
</dbReference>
<dbReference type="AlphaFoldDB" id="D3VBX2"/>
<reference evidence="2 3" key="1">
    <citation type="journal article" date="2011" name="PLoS ONE">
        <title>The entomopathogenic bacterial endosymbionts xenorhabdus and photorhabdus: convergent lifestyles from divergent genomes.</title>
        <authorList>
            <person name="Chaston J.M."/>
            <person name="Suen G."/>
            <person name="Tucker S.L."/>
            <person name="Andersen A.W."/>
            <person name="Bhasin A."/>
            <person name="Bode E."/>
            <person name="Bode H.B."/>
            <person name="Brachmann A.O."/>
            <person name="Cowles C.E."/>
            <person name="Cowles K.N."/>
            <person name="Darby C."/>
            <person name="de Leon L."/>
            <person name="Drace K."/>
            <person name="Du Z."/>
            <person name="Givaudan A."/>
            <person name="Herbert Tran E.E."/>
            <person name="Jewell K.A."/>
            <person name="Knack J.J."/>
            <person name="Krasomil-Osterfeld K.C."/>
            <person name="Kukor R."/>
            <person name="Lanois A."/>
            <person name="Latreille P."/>
            <person name="Leimgruber N.K."/>
            <person name="Lipke C.M."/>
            <person name="Liu R."/>
            <person name="Lu X."/>
            <person name="Martens E.C."/>
            <person name="Marri P.R."/>
            <person name="Medigue C."/>
            <person name="Menard M.L."/>
            <person name="Miller N.M."/>
            <person name="Morales-Soto N."/>
            <person name="Norton S."/>
            <person name="Ogier J.C."/>
            <person name="Orchard S.S."/>
            <person name="Park D."/>
            <person name="Park Y."/>
            <person name="Qurollo B.A."/>
            <person name="Sugar D.R."/>
            <person name="Richards G.R."/>
            <person name="Rouy Z."/>
            <person name="Slominski B."/>
            <person name="Slominski K."/>
            <person name="Snyder H."/>
            <person name="Tjaden B.C."/>
            <person name="van der Hoeven R."/>
            <person name="Welch R.D."/>
            <person name="Wheeler C."/>
            <person name="Xiang B."/>
            <person name="Barbazuk B."/>
            <person name="Gaudriault S."/>
            <person name="Goodner B."/>
            <person name="Slater S.C."/>
            <person name="Forst S."/>
            <person name="Goldman B.S."/>
            <person name="Goodrich-Blair H."/>
        </authorList>
    </citation>
    <scope>NUCLEOTIDE SEQUENCE [LARGE SCALE GENOMIC DNA]</scope>
    <source>
        <strain evidence="3">ATCC 19061 / DSM 3370 / CCUG 14189 / LMG 1036 / NCIMB 9965 / AN6</strain>
    </source>
</reference>
<organism evidence="2 3">
    <name type="scientific">Xenorhabdus nematophila (strain ATCC 19061 / DSM 3370 / CCUG 14189 / LMG 1036 / NCIMB 9965 / AN6)</name>
    <dbReference type="NCBI Taxonomy" id="406817"/>
    <lineage>
        <taxon>Bacteria</taxon>
        <taxon>Pseudomonadati</taxon>
        <taxon>Pseudomonadota</taxon>
        <taxon>Gammaproteobacteria</taxon>
        <taxon>Enterobacterales</taxon>
        <taxon>Morganellaceae</taxon>
        <taxon>Xenorhabdus</taxon>
    </lineage>
</organism>
<gene>
    <name evidence="2" type="ordered locus">XNC1_3933</name>
</gene>
<keyword evidence="1" id="KW-0472">Membrane</keyword>
<protein>
    <recommendedName>
        <fullName evidence="4">DUF2628 domain-containing protein</fullName>
    </recommendedName>
</protein>
<dbReference type="STRING" id="406817.XNC1_3933"/>
<dbReference type="InterPro" id="IPR024399">
    <property type="entry name" value="DUF2628"/>
</dbReference>
<keyword evidence="1" id="KW-1133">Transmembrane helix</keyword>
<keyword evidence="3" id="KW-1185">Reference proteome</keyword>
<evidence type="ECO:0000313" key="2">
    <source>
        <dbReference type="EMBL" id="CBJ91961.1"/>
    </source>
</evidence>
<dbReference type="HOGENOM" id="CLU_137392_1_0_6"/>
<accession>D3VBX2</accession>
<evidence type="ECO:0008006" key="4">
    <source>
        <dbReference type="Google" id="ProtNLM"/>
    </source>
</evidence>
<dbReference type="EMBL" id="FN667742">
    <property type="protein sequence ID" value="CBJ91961.1"/>
    <property type="molecule type" value="Genomic_DNA"/>
</dbReference>
<dbReference type="Proteomes" id="UP000008075">
    <property type="component" value="Chromosome"/>
</dbReference>
<sequence length="136" mass="15570">MDSSKYSEKWQERFEFFEKNGCPSSKGHQEALRKVTFFKRIKISMNFFALFFGIFYFLILGLWKKGLALLGIAFAVSIAIGITEEIVGYNFSDALWNGLGAGFAILYGFSANYSYYLKEVKGDNSWNPFKGIFTKQ</sequence>
<dbReference type="eggNOG" id="ENOG5031C50">
    <property type="taxonomic scope" value="Bacteria"/>
</dbReference>
<proteinExistence type="predicted"/>
<feature type="transmembrane region" description="Helical" evidence="1">
    <location>
        <begin position="69"/>
        <end position="87"/>
    </location>
</feature>
<evidence type="ECO:0000313" key="3">
    <source>
        <dbReference type="Proteomes" id="UP000008075"/>
    </source>
</evidence>
<keyword evidence="1" id="KW-0812">Transmembrane</keyword>
<dbReference type="KEGG" id="xne:XNC1_3933"/>
<dbReference type="GeneID" id="24905653"/>
<evidence type="ECO:0000256" key="1">
    <source>
        <dbReference type="SAM" id="Phobius"/>
    </source>
</evidence>
<feature type="transmembrane region" description="Helical" evidence="1">
    <location>
        <begin position="43"/>
        <end position="63"/>
    </location>
</feature>
<feature type="transmembrane region" description="Helical" evidence="1">
    <location>
        <begin position="94"/>
        <end position="116"/>
    </location>
</feature>